<evidence type="ECO:0000256" key="10">
    <source>
        <dbReference type="ARBA" id="ARBA00023264"/>
    </source>
</evidence>
<dbReference type="Gene3D" id="1.20.120.1760">
    <property type="match status" value="1"/>
</dbReference>
<evidence type="ECO:0000256" key="11">
    <source>
        <dbReference type="RuleBase" id="RU003750"/>
    </source>
</evidence>
<comment type="subcellular location">
    <subcellularLocation>
        <location evidence="1">Membrane</location>
        <topology evidence="1">Multi-pass membrane protein</topology>
    </subcellularLocation>
</comment>
<feature type="region of interest" description="Disordered" evidence="12">
    <location>
        <begin position="1"/>
        <end position="25"/>
    </location>
</feature>
<keyword evidence="7" id="KW-0443">Lipid metabolism</keyword>
<evidence type="ECO:0000313" key="14">
    <source>
        <dbReference type="EMBL" id="GAC56043.1"/>
    </source>
</evidence>
<feature type="transmembrane region" description="Helical" evidence="13">
    <location>
        <begin position="40"/>
        <end position="57"/>
    </location>
</feature>
<name>L7L7Q5_9ACTN</name>
<comment type="caution">
    <text evidence="14">The sequence shown here is derived from an EMBL/GenBank/DDBJ whole genome shotgun (WGS) entry which is preliminary data.</text>
</comment>
<keyword evidence="10" id="KW-1208">Phospholipid metabolism</keyword>
<feature type="transmembrane region" description="Helical" evidence="13">
    <location>
        <begin position="147"/>
        <end position="169"/>
    </location>
</feature>
<dbReference type="Pfam" id="PF01066">
    <property type="entry name" value="CDP-OH_P_transf"/>
    <property type="match status" value="1"/>
</dbReference>
<dbReference type="STRING" id="1121927.GOHSU_02_01900"/>
<evidence type="ECO:0000256" key="1">
    <source>
        <dbReference type="ARBA" id="ARBA00004141"/>
    </source>
</evidence>
<dbReference type="eggNOG" id="COG0558">
    <property type="taxonomic scope" value="Bacteria"/>
</dbReference>
<keyword evidence="3" id="KW-0444">Lipid biosynthesis</keyword>
<feature type="transmembrane region" description="Helical" evidence="13">
    <location>
        <begin position="103"/>
        <end position="127"/>
    </location>
</feature>
<gene>
    <name evidence="14" type="ORF">GOHSU_02_01900</name>
</gene>
<dbReference type="Proteomes" id="UP000053405">
    <property type="component" value="Unassembled WGS sequence"/>
</dbReference>
<dbReference type="GO" id="GO:0016780">
    <property type="term" value="F:phosphotransferase activity, for other substituted phosphate groups"/>
    <property type="evidence" value="ECO:0007669"/>
    <property type="project" value="InterPro"/>
</dbReference>
<evidence type="ECO:0000256" key="8">
    <source>
        <dbReference type="ARBA" id="ARBA00023136"/>
    </source>
</evidence>
<dbReference type="GO" id="GO:0046474">
    <property type="term" value="P:glycerophospholipid biosynthetic process"/>
    <property type="evidence" value="ECO:0007669"/>
    <property type="project" value="TreeGrafter"/>
</dbReference>
<dbReference type="InterPro" id="IPR000462">
    <property type="entry name" value="CDP-OH_P_trans"/>
</dbReference>
<evidence type="ECO:0000256" key="6">
    <source>
        <dbReference type="ARBA" id="ARBA00022989"/>
    </source>
</evidence>
<organism evidence="14 15">
    <name type="scientific">Gordonia hirsuta DSM 44140 = NBRC 16056</name>
    <dbReference type="NCBI Taxonomy" id="1121927"/>
    <lineage>
        <taxon>Bacteria</taxon>
        <taxon>Bacillati</taxon>
        <taxon>Actinomycetota</taxon>
        <taxon>Actinomycetes</taxon>
        <taxon>Mycobacteriales</taxon>
        <taxon>Gordoniaceae</taxon>
        <taxon>Gordonia</taxon>
    </lineage>
</organism>
<comment type="similarity">
    <text evidence="2 11">Belongs to the CDP-alcohol phosphatidyltransferase class-I family.</text>
</comment>
<keyword evidence="15" id="KW-1185">Reference proteome</keyword>
<protein>
    <submittedName>
        <fullName evidence="14">Putative phosphatidylglycerophosphate synthase</fullName>
    </submittedName>
</protein>
<evidence type="ECO:0000256" key="4">
    <source>
        <dbReference type="ARBA" id="ARBA00022679"/>
    </source>
</evidence>
<dbReference type="InterPro" id="IPR050324">
    <property type="entry name" value="CDP-alcohol_PTase-I"/>
</dbReference>
<dbReference type="PROSITE" id="PS00379">
    <property type="entry name" value="CDP_ALCOHOL_P_TRANSF"/>
    <property type="match status" value="1"/>
</dbReference>
<evidence type="ECO:0000256" key="13">
    <source>
        <dbReference type="SAM" id="Phobius"/>
    </source>
</evidence>
<evidence type="ECO:0000256" key="7">
    <source>
        <dbReference type="ARBA" id="ARBA00023098"/>
    </source>
</evidence>
<dbReference type="InterPro" id="IPR048254">
    <property type="entry name" value="CDP_ALCOHOL_P_TRANSF_CS"/>
</dbReference>
<proteinExistence type="inferred from homology"/>
<dbReference type="InterPro" id="IPR043130">
    <property type="entry name" value="CDP-OH_PTrfase_TM_dom"/>
</dbReference>
<evidence type="ECO:0000256" key="3">
    <source>
        <dbReference type="ARBA" id="ARBA00022516"/>
    </source>
</evidence>
<evidence type="ECO:0000256" key="2">
    <source>
        <dbReference type="ARBA" id="ARBA00010441"/>
    </source>
</evidence>
<accession>L7L7Q5</accession>
<evidence type="ECO:0000256" key="9">
    <source>
        <dbReference type="ARBA" id="ARBA00023209"/>
    </source>
</evidence>
<reference evidence="14 15" key="1">
    <citation type="submission" date="2012-12" db="EMBL/GenBank/DDBJ databases">
        <title>Whole genome shotgun sequence of Gordonia hirsuta NBRC 16056.</title>
        <authorList>
            <person name="Isaki-Nakamura S."/>
            <person name="Hosoyama A."/>
            <person name="Tsuchikane K."/>
            <person name="Katsumata H."/>
            <person name="Baba S."/>
            <person name="Yamazaki S."/>
            <person name="Fujita N."/>
        </authorList>
    </citation>
    <scope>NUCLEOTIDE SEQUENCE [LARGE SCALE GENOMIC DNA]</scope>
    <source>
        <strain evidence="14 15">NBRC 16056</strain>
    </source>
</reference>
<dbReference type="PANTHER" id="PTHR14269:SF62">
    <property type="entry name" value="CDP-DIACYLGLYCEROL--GLYCEROL-3-PHOSPHATE 3-PHOSPHATIDYLTRANSFERASE 1, CHLOROPLASTIC"/>
    <property type="match status" value="1"/>
</dbReference>
<keyword evidence="5 13" id="KW-0812">Transmembrane</keyword>
<evidence type="ECO:0000256" key="12">
    <source>
        <dbReference type="SAM" id="MobiDB-lite"/>
    </source>
</evidence>
<sequence>MTQIPHEPWNRAPDQATPTGSPDTPEALTVTDRFWTVPNALSLLRLALIPVFIWLLMVVDSPGWAFAVLFFSGVSDWLDGKLARWLNQSSRIGALLDPAADRLYVIIIPICFGLKGYVPWWIIGVIIGRDVLLTATAPLLSSRGITALPTLYIGKAATFALMSAFPWLLAGQLDGMIGAVCYPIGWAFLLWGVGLYVWSLVLYWIQTVAVVRELPRVRRTPGGADR</sequence>
<keyword evidence="9" id="KW-0594">Phospholipid biosynthesis</keyword>
<feature type="transmembrane region" description="Helical" evidence="13">
    <location>
        <begin position="181"/>
        <end position="205"/>
    </location>
</feature>
<dbReference type="PANTHER" id="PTHR14269">
    <property type="entry name" value="CDP-DIACYLGLYCEROL--GLYCEROL-3-PHOSPHATE 3-PHOSPHATIDYLTRANSFERASE-RELATED"/>
    <property type="match status" value="1"/>
</dbReference>
<evidence type="ECO:0000313" key="15">
    <source>
        <dbReference type="Proteomes" id="UP000053405"/>
    </source>
</evidence>
<evidence type="ECO:0000256" key="5">
    <source>
        <dbReference type="ARBA" id="ARBA00022692"/>
    </source>
</evidence>
<keyword evidence="8 13" id="KW-0472">Membrane</keyword>
<dbReference type="AlphaFoldDB" id="L7L7Q5"/>
<keyword evidence="4 11" id="KW-0808">Transferase</keyword>
<keyword evidence="6 13" id="KW-1133">Transmembrane helix</keyword>
<dbReference type="GO" id="GO:0016020">
    <property type="term" value="C:membrane"/>
    <property type="evidence" value="ECO:0007669"/>
    <property type="project" value="UniProtKB-SubCell"/>
</dbReference>
<dbReference type="EMBL" id="BANT01000002">
    <property type="protein sequence ID" value="GAC56043.1"/>
    <property type="molecule type" value="Genomic_DNA"/>
</dbReference>